<name>A0A3R9ZCC1_9CORY</name>
<feature type="compositionally biased region" description="Basic and acidic residues" evidence="1">
    <location>
        <begin position="59"/>
        <end position="120"/>
    </location>
</feature>
<evidence type="ECO:0000259" key="3">
    <source>
        <dbReference type="Pfam" id="PF20155"/>
    </source>
</evidence>
<dbReference type="Pfam" id="PF20155">
    <property type="entry name" value="TMP_3"/>
    <property type="match status" value="1"/>
</dbReference>
<keyword evidence="2" id="KW-1133">Transmembrane helix</keyword>
<dbReference type="Gene3D" id="3.90.1720.10">
    <property type="entry name" value="endopeptidase domain like (from Nostoc punctiforme)"/>
    <property type="match status" value="1"/>
</dbReference>
<dbReference type="RefSeq" id="WP_126121739.1">
    <property type="nucleotide sequence ID" value="NZ_RXHJ01000019.1"/>
</dbReference>
<feature type="domain" description="Tape measure protein N-terminal" evidence="3">
    <location>
        <begin position="278"/>
        <end position="452"/>
    </location>
</feature>
<keyword evidence="2" id="KW-0812">Transmembrane</keyword>
<protein>
    <recommendedName>
        <fullName evidence="3">Tape measure protein N-terminal domain-containing protein</fullName>
    </recommendedName>
</protein>
<dbReference type="InterPro" id="IPR038765">
    <property type="entry name" value="Papain-like_cys_pep_sf"/>
</dbReference>
<sequence length="1464" mass="155735">MVAVGYATLPIIPSLEGIAEKLSSALEKPAAAAAQRASASIEQSMSQAADKASYVLKKAREREEEATQKVRDLERKLETERNDAARKHDAIQAAELARDRQVADSKARVEEAQRKLDEAKSSGAATTEELADLERKLESASLSAAETKIKAENRVSAAVDAHQKSLDKVEKTTRDYGDAQEDAAESSEKVLTAQKRLDTQTSMTTGEFKAQQDEAEKLARELSGIGDAAADAGEKSVSLGDRIKQGLGTIGRGALLGVGAKIGTTFMDAVGESVGRGFKRLNAFDQAEASMRGLGHAADAIDRIMQGVSDSVTGTSFGLDEAAGSGAKLSAVGVEVGAELDRALKLTADIAAQGRTSMDDISSVMAKVAGDGILTNEVLGQLDDRATGASAAVARHMGVSVGEVKKLVTEGKVSFEDFQTAMEDHIGGAAQATGETFEGSLGNMQSALGRLGTKVQEPVFALLPGVFTAVGGAVDKLGEKIGPLVEEWSARLQPTMERWADELGPRLIDTIEQVSDKIGAAFGWISDNQDVLQAVAVGAVAAGVAWQGWAVGMKVHAAAVAIADKGWKAYIASTTIATKVTAAFDKVTKATVIGAIAVAVMAVVAALVYFFTKTETGKEIWSRFTDFLKSSWESVQEKFTVVVDSITASWEWLTSAIQAGYEGYIKPVVDGIILVFKTLLVVITTVVLTPLQIAWNAVWAGISWYWENVSKPAFEAIQSVFHIVAEWIREKIDVIRGKFDEFTAKIVELYETCVSPYLLLVQAAFEYTQAWIAERIDLIRGGLQSLGDKITELYTSYVQPIIDKIVERFNHFRDMVGQVKDFIVNVAIVGMQNAFKGFRDFVTSVVDGVGTKFNEIRQKFAKPINFIIRTVYTDGLQRVWNGIAEKVGGVPQLGNIAPIPEFNTGGHVKGPGTGTSDDILARLSNGEHVLTAAEVEAVGGHGVIYALRKAINAGHGFTFANGQLVELPGRINNRVGDLAGAAPGLFPAFRDGGEVRPLWEMQLQKAHEFAKAQHGKPYQWAGPTGPGSSFDCSGFMGSIAAVIQGTDQWRRYWATMSFPTPGAQGFAPGLGPGFSIGVWNGGPYGGHTSGTLGPAGPYGSVNVESGGSPSMVKYGVGAAGADDPQHKMHFHLPIGADGAFVSGGSLSAEGMLSVIRQKIESTMDSVLGPIKAQLPQPPTGINAIPHQIVEDLPPKVVDKLFNIVENLGEKLATVYNAVKDVGSLVSDRVSSGVNWVTDRAASAIGLHDEGGWLMPGALATNRLSKPEPVLTPEQWADISRMVESLPTIGPPLKNLVEVLEVEARTPWDERMASLANHLEGIEVNAKGETEKTRGRIGTPGEIAQWAGTEIAESIGNEALGLIGLDGLISLPRFLDDELRVPYTKDQATAPGEVGTLVEPKSVASVADQATAGQAQSVTLNVTFNNVDPENVDELQRMVDELAAKVSDATTNRRTAAAVSRGRSI</sequence>
<keyword evidence="2" id="KW-0472">Membrane</keyword>
<evidence type="ECO:0000313" key="5">
    <source>
        <dbReference type="Proteomes" id="UP000274907"/>
    </source>
</evidence>
<accession>A0A3R9ZCC1</accession>
<comment type="caution">
    <text evidence="4">The sequence shown here is derived from an EMBL/GenBank/DDBJ whole genome shotgun (WGS) entry which is preliminary data.</text>
</comment>
<feature type="transmembrane region" description="Helical" evidence="2">
    <location>
        <begin position="679"/>
        <end position="706"/>
    </location>
</feature>
<dbReference type="NCBIfam" id="TIGR02675">
    <property type="entry name" value="tape_meas_nterm"/>
    <property type="match status" value="1"/>
</dbReference>
<dbReference type="Proteomes" id="UP000274907">
    <property type="component" value="Unassembled WGS sequence"/>
</dbReference>
<dbReference type="EMBL" id="RXHJ01000019">
    <property type="protein sequence ID" value="RSZ61542.1"/>
    <property type="molecule type" value="Genomic_DNA"/>
</dbReference>
<feature type="transmembrane region" description="Helical" evidence="2">
    <location>
        <begin position="592"/>
        <end position="612"/>
    </location>
</feature>
<evidence type="ECO:0000313" key="4">
    <source>
        <dbReference type="EMBL" id="RSZ61542.1"/>
    </source>
</evidence>
<dbReference type="OrthoDB" id="4387133at2"/>
<dbReference type="SUPFAM" id="SSF54001">
    <property type="entry name" value="Cysteine proteinases"/>
    <property type="match status" value="1"/>
</dbReference>
<reference evidence="4 5" key="1">
    <citation type="submission" date="2018-12" db="EMBL/GenBank/DDBJ databases">
        <title>YIM 101343 draft genome.</title>
        <authorList>
            <person name="Chen X."/>
        </authorList>
    </citation>
    <scope>NUCLEOTIDE SEQUENCE [LARGE SCALE GENOMIC DNA]</scope>
    <source>
        <strain evidence="4 5">YIM 101343</strain>
    </source>
</reference>
<organism evidence="4 5">
    <name type="scientific">Corynebacterium hylobatis</name>
    <dbReference type="NCBI Taxonomy" id="1859290"/>
    <lineage>
        <taxon>Bacteria</taxon>
        <taxon>Bacillati</taxon>
        <taxon>Actinomycetota</taxon>
        <taxon>Actinomycetes</taxon>
        <taxon>Mycobacteriales</taxon>
        <taxon>Corynebacteriaceae</taxon>
        <taxon>Corynebacterium</taxon>
    </lineage>
</organism>
<dbReference type="InterPro" id="IPR013491">
    <property type="entry name" value="Tape_meas_N"/>
</dbReference>
<gene>
    <name evidence="4" type="ORF">EAH68_12835</name>
</gene>
<feature type="region of interest" description="Disordered" evidence="1">
    <location>
        <begin position="59"/>
        <end position="132"/>
    </location>
</feature>
<keyword evidence="5" id="KW-1185">Reference proteome</keyword>
<proteinExistence type="predicted"/>
<evidence type="ECO:0000256" key="1">
    <source>
        <dbReference type="SAM" id="MobiDB-lite"/>
    </source>
</evidence>
<evidence type="ECO:0000256" key="2">
    <source>
        <dbReference type="SAM" id="Phobius"/>
    </source>
</evidence>
<feature type="region of interest" description="Disordered" evidence="1">
    <location>
        <begin position="169"/>
        <end position="189"/>
    </location>
</feature>